<dbReference type="OrthoDB" id="10252630at2759"/>
<gene>
    <name evidence="2" type="ORF">GMRT_15190</name>
</gene>
<comment type="caution">
    <text evidence="2">The sequence shown here is derived from an EMBL/GenBank/DDBJ whole genome shotgun (WGS) entry which is preliminary data.</text>
</comment>
<dbReference type="AlphaFoldDB" id="A0A4Z1SQL8"/>
<dbReference type="EMBL" id="VDLU01000002">
    <property type="protein sequence ID" value="TNJ28126.1"/>
    <property type="molecule type" value="Genomic_DNA"/>
</dbReference>
<feature type="region of interest" description="Disordered" evidence="1">
    <location>
        <begin position="42"/>
        <end position="62"/>
    </location>
</feature>
<accession>A0A4Z1SQL8</accession>
<feature type="region of interest" description="Disordered" evidence="1">
    <location>
        <begin position="1"/>
        <end position="25"/>
    </location>
</feature>
<dbReference type="Proteomes" id="UP000315496">
    <property type="component" value="Chromosome 2"/>
</dbReference>
<dbReference type="VEuPathDB" id="GiardiaDB:GMRT_15190"/>
<evidence type="ECO:0000256" key="1">
    <source>
        <dbReference type="SAM" id="MobiDB-lite"/>
    </source>
</evidence>
<protein>
    <submittedName>
        <fullName evidence="2">Uncharacterized protein</fullName>
    </submittedName>
</protein>
<evidence type="ECO:0000313" key="3">
    <source>
        <dbReference type="Proteomes" id="UP000315496"/>
    </source>
</evidence>
<evidence type="ECO:0000313" key="2">
    <source>
        <dbReference type="EMBL" id="TNJ28126.1"/>
    </source>
</evidence>
<organism evidence="2 3">
    <name type="scientific">Giardia muris</name>
    <dbReference type="NCBI Taxonomy" id="5742"/>
    <lineage>
        <taxon>Eukaryota</taxon>
        <taxon>Metamonada</taxon>
        <taxon>Diplomonadida</taxon>
        <taxon>Hexamitidae</taxon>
        <taxon>Giardiinae</taxon>
        <taxon>Giardia</taxon>
    </lineage>
</organism>
<proteinExistence type="predicted"/>
<name>A0A4Z1SQL8_GIAMU</name>
<feature type="compositionally biased region" description="Polar residues" evidence="1">
    <location>
        <begin position="46"/>
        <end position="62"/>
    </location>
</feature>
<sequence length="563" mass="64121">MRSLDAENDQPQASERVREPQRKAIPLPIRLATGEVIYRGHEANEKSSQAQETLGPDASSTRTYASKEAYFKDEEAVRARIAHLFPMVMGNPTSKTLVVELTEFIADFDKYSETFSAELQRAFNISLDILLKDSSGHGPLAALSRLRREQTQKKQEGLVNLALNGNGNAKDQIFELIRDDSTGYVVNNMLVAFRKQLVRRKYSVRHLFVFTLFNSLELTEGITNLTPYSGRGISYFQKRANKEVQSIKRDKTLTKRQRALALEMKQYDRELKQEALKTKMADLVAVHSSALNELFVIYTNILRKEYRHCVYALEKVIIGCDRYSRYLSVMYVQDLSAVLRNMLLSSIVSLPEVILETRMRLIDSMNGDDLSLRLVVQNPLSSVLKEESQKVEKRVMEKQRSHSAMVSQRIRKTFLLRDEFGEIYKLFEQKHLAQDVYATNGFILPVSAGLAAAMVVGKLQASLKEMNNDLPEIDLIIPIFYLLLHSFDVNTVEATRNLVRGIFYCLQAGTQVDARACAVIKCMNCLELMAETSEARQIITAFSQSVRKRFVTMNLEESESDTF</sequence>
<reference evidence="2 3" key="1">
    <citation type="submission" date="2019-05" db="EMBL/GenBank/DDBJ databases">
        <title>The compact genome of Giardia muris reveals important steps in the evolution of intestinal protozoan parasites.</title>
        <authorList>
            <person name="Xu F."/>
            <person name="Jimenez-Gonzalez A."/>
            <person name="Einarsson E."/>
            <person name="Astvaldsson A."/>
            <person name="Peirasmaki D."/>
            <person name="Eckmann L."/>
            <person name="Andersson J.O."/>
            <person name="Svard S.G."/>
            <person name="Jerlstrom-Hultqvist J."/>
        </authorList>
    </citation>
    <scope>NUCLEOTIDE SEQUENCE [LARGE SCALE GENOMIC DNA]</scope>
    <source>
        <strain evidence="2 3">Roberts-Thomson</strain>
    </source>
</reference>
<keyword evidence="3" id="KW-1185">Reference proteome</keyword>